<dbReference type="Proteomes" id="UP000184066">
    <property type="component" value="Unassembled WGS sequence"/>
</dbReference>
<reference evidence="2 3" key="1">
    <citation type="submission" date="2016-12" db="EMBL/GenBank/DDBJ databases">
        <authorList>
            <person name="Song W.-J."/>
            <person name="Kurnit D.M."/>
        </authorList>
    </citation>
    <scope>NUCLEOTIDE SEQUENCE [LARGE SCALE GENOMIC DNA]</scope>
    <source>
        <strain evidence="2 3">CGMCC 1.10808</strain>
    </source>
</reference>
<dbReference type="AlphaFoldDB" id="A0A1M7SAR6"/>
<evidence type="ECO:0000313" key="2">
    <source>
        <dbReference type="EMBL" id="SHN55576.1"/>
    </source>
</evidence>
<dbReference type="STRING" id="1189325.SAMN04488119_103362"/>
<dbReference type="InterPro" id="IPR050563">
    <property type="entry name" value="4-hydroxybenzoyl-CoA_TE"/>
</dbReference>
<dbReference type="GO" id="GO:0047617">
    <property type="term" value="F:fatty acyl-CoA hydrolase activity"/>
    <property type="evidence" value="ECO:0007669"/>
    <property type="project" value="TreeGrafter"/>
</dbReference>
<dbReference type="Gene3D" id="3.10.129.10">
    <property type="entry name" value="Hotdog Thioesterase"/>
    <property type="match status" value="1"/>
</dbReference>
<sequence length="184" mass="20460">MTDRADAAPQGASGQAPGAGAPVFEAAPIRGPELVVPPEWIDYNGHMNVAYYTMAFDKGADHIFDEVLGIGEAYARDHRMGPYVVQQTLHYVGELLEGERFFIEMRLLDHDEKKLHLYMEMKRASDGSLRATTEQLVVNVDLERRRSTPYPDWALARIRALAEAQAGLPRPERAGASVGIRRKG</sequence>
<organism evidence="2 3">
    <name type="scientific">Oceanicella actignis</name>
    <dbReference type="NCBI Taxonomy" id="1189325"/>
    <lineage>
        <taxon>Bacteria</taxon>
        <taxon>Pseudomonadati</taxon>
        <taxon>Pseudomonadota</taxon>
        <taxon>Alphaproteobacteria</taxon>
        <taxon>Rhodobacterales</taxon>
        <taxon>Paracoccaceae</taxon>
        <taxon>Oceanicella</taxon>
    </lineage>
</organism>
<dbReference type="InterPro" id="IPR029069">
    <property type="entry name" value="HotDog_dom_sf"/>
</dbReference>
<keyword evidence="2" id="KW-0378">Hydrolase</keyword>
<gene>
    <name evidence="2" type="ORF">SAMN05216200_102146</name>
</gene>
<evidence type="ECO:0000256" key="1">
    <source>
        <dbReference type="SAM" id="MobiDB-lite"/>
    </source>
</evidence>
<accession>A0A1M7SAR6</accession>
<evidence type="ECO:0000313" key="3">
    <source>
        <dbReference type="Proteomes" id="UP000184066"/>
    </source>
</evidence>
<dbReference type="RefSeq" id="WP_083581134.1">
    <property type="nucleotide sequence ID" value="NZ_FOHL01000003.1"/>
</dbReference>
<name>A0A1M7SAR6_9RHOB</name>
<dbReference type="PANTHER" id="PTHR31793:SF2">
    <property type="entry name" value="BLR1345 PROTEIN"/>
    <property type="match status" value="1"/>
</dbReference>
<dbReference type="EMBL" id="FRDL01000002">
    <property type="protein sequence ID" value="SHN55576.1"/>
    <property type="molecule type" value="Genomic_DNA"/>
</dbReference>
<keyword evidence="3" id="KW-1185">Reference proteome</keyword>
<dbReference type="SUPFAM" id="SSF54637">
    <property type="entry name" value="Thioesterase/thiol ester dehydrase-isomerase"/>
    <property type="match status" value="1"/>
</dbReference>
<dbReference type="PANTHER" id="PTHR31793">
    <property type="entry name" value="4-HYDROXYBENZOYL-COA THIOESTERASE FAMILY MEMBER"/>
    <property type="match status" value="1"/>
</dbReference>
<feature type="region of interest" description="Disordered" evidence="1">
    <location>
        <begin position="1"/>
        <end position="20"/>
    </location>
</feature>
<dbReference type="CDD" id="cd00586">
    <property type="entry name" value="4HBT"/>
    <property type="match status" value="1"/>
</dbReference>
<dbReference type="OrthoDB" id="9803287at2"/>
<proteinExistence type="predicted"/>
<feature type="compositionally biased region" description="Low complexity" evidence="1">
    <location>
        <begin position="7"/>
        <end position="20"/>
    </location>
</feature>
<protein>
    <submittedName>
        <fullName evidence="2">Acyl-CoA thioester hydrolase</fullName>
    </submittedName>
</protein>
<dbReference type="Pfam" id="PF13279">
    <property type="entry name" value="4HBT_2"/>
    <property type="match status" value="1"/>
</dbReference>